<dbReference type="InterPro" id="IPR032466">
    <property type="entry name" value="Metal_Hydrolase"/>
</dbReference>
<organism evidence="4 5">
    <name type="scientific">Kibdelosporangium banguiense</name>
    <dbReference type="NCBI Taxonomy" id="1365924"/>
    <lineage>
        <taxon>Bacteria</taxon>
        <taxon>Bacillati</taxon>
        <taxon>Actinomycetota</taxon>
        <taxon>Actinomycetes</taxon>
        <taxon>Pseudonocardiales</taxon>
        <taxon>Pseudonocardiaceae</taxon>
        <taxon>Kibdelosporangium</taxon>
    </lineage>
</organism>
<feature type="modified residue" description="N6-carboxylysine" evidence="3">
    <location>
        <position position="129"/>
    </location>
</feature>
<comment type="caution">
    <text evidence="4">The sequence shown here is derived from an EMBL/GenBank/DDBJ whole genome shotgun (WGS) entry which is preliminary data.</text>
</comment>
<name>A0ABS4TSH9_9PSEU</name>
<keyword evidence="1" id="KW-0479">Metal-binding</keyword>
<dbReference type="Pfam" id="PF02126">
    <property type="entry name" value="PTE"/>
    <property type="match status" value="1"/>
</dbReference>
<evidence type="ECO:0000256" key="3">
    <source>
        <dbReference type="PROSITE-ProRule" id="PRU00679"/>
    </source>
</evidence>
<dbReference type="PIRSF" id="PIRSF016839">
    <property type="entry name" value="PhP"/>
    <property type="match status" value="1"/>
</dbReference>
<dbReference type="EMBL" id="JAGINW010000001">
    <property type="protein sequence ID" value="MBP2327364.1"/>
    <property type="molecule type" value="Genomic_DNA"/>
</dbReference>
<comment type="similarity">
    <text evidence="3">Belongs to the metallo-dependent hydrolases superfamily. Phosphotriesterase family.</text>
</comment>
<dbReference type="PANTHER" id="PTHR10819">
    <property type="entry name" value="PHOSPHOTRIESTERASE-RELATED"/>
    <property type="match status" value="1"/>
</dbReference>
<dbReference type="Gene3D" id="3.20.20.140">
    <property type="entry name" value="Metal-dependent hydrolases"/>
    <property type="match status" value="1"/>
</dbReference>
<keyword evidence="5" id="KW-1185">Reference proteome</keyword>
<gene>
    <name evidence="4" type="ORF">JOF56_007749</name>
</gene>
<evidence type="ECO:0000256" key="1">
    <source>
        <dbReference type="ARBA" id="ARBA00022723"/>
    </source>
</evidence>
<reference evidence="4 5" key="1">
    <citation type="submission" date="2021-03" db="EMBL/GenBank/DDBJ databases">
        <title>Sequencing the genomes of 1000 actinobacteria strains.</title>
        <authorList>
            <person name="Klenk H.-P."/>
        </authorList>
    </citation>
    <scope>NUCLEOTIDE SEQUENCE [LARGE SCALE GENOMIC DNA]</scope>
    <source>
        <strain evidence="4 5">DSM 46670</strain>
    </source>
</reference>
<keyword evidence="2" id="KW-0378">Hydrolase</keyword>
<protein>
    <submittedName>
        <fullName evidence="4">Phosphotriesterase-related protein</fullName>
    </submittedName>
</protein>
<dbReference type="InterPro" id="IPR001559">
    <property type="entry name" value="Phosphotriesterase"/>
</dbReference>
<evidence type="ECO:0000313" key="4">
    <source>
        <dbReference type="EMBL" id="MBP2327364.1"/>
    </source>
</evidence>
<dbReference type="PROSITE" id="PS51347">
    <property type="entry name" value="PHOSPHOTRIESTERASE_2"/>
    <property type="match status" value="1"/>
</dbReference>
<evidence type="ECO:0000256" key="2">
    <source>
        <dbReference type="ARBA" id="ARBA00022801"/>
    </source>
</evidence>
<dbReference type="PANTHER" id="PTHR10819:SF3">
    <property type="entry name" value="PHOSPHOTRIESTERASE-RELATED PROTEIN"/>
    <property type="match status" value="1"/>
</dbReference>
<proteinExistence type="inferred from homology"/>
<evidence type="ECO:0000313" key="5">
    <source>
        <dbReference type="Proteomes" id="UP001519332"/>
    </source>
</evidence>
<dbReference type="SUPFAM" id="SSF51556">
    <property type="entry name" value="Metallo-dependent hydrolases"/>
    <property type="match status" value="1"/>
</dbReference>
<dbReference type="RefSeq" id="WP_307855441.1">
    <property type="nucleotide sequence ID" value="NZ_JAGINW010000001.1"/>
</dbReference>
<sequence length="297" mass="31613">MSATIRTVLGDIRPQELGVCNAHDHLFLRSPMLPGQQLDSLEAAAADLRTFAQYGGGAVAQWTPYGMGRNATGLLRLSQATGVHIIAATGLHQAHHYQPAVLAGIEDRLANLFINELTRDSQLRAGLIKVAGSFHHLDAHARRTMSAAASAHWATNAPIAVHLEGGTAGMEVIGLLCGELDVPPGRIILGHLNRFPDPGMHRDLAEAGVFLAFDGPSRANHSTDWLMFDCLTALVEAGHSDQVLLGGDTTVAAAQGAPGMGYLLSALRPRIERELGPDAVARIFIDNPARAFATEWP</sequence>
<dbReference type="Proteomes" id="UP001519332">
    <property type="component" value="Unassembled WGS sequence"/>
</dbReference>
<accession>A0ABS4TSH9</accession>